<accession>A0A7D5LZ86</accession>
<evidence type="ECO:0000313" key="2">
    <source>
        <dbReference type="Proteomes" id="UP000509771"/>
    </source>
</evidence>
<organism evidence="1 2">
    <name type="scientific">Nitrosopumilus cobalaminigenes</name>
    <dbReference type="NCBI Taxonomy" id="1470066"/>
    <lineage>
        <taxon>Archaea</taxon>
        <taxon>Nitrososphaerota</taxon>
        <taxon>Nitrososphaeria</taxon>
        <taxon>Nitrosopumilales</taxon>
        <taxon>Nitrosopumilaceae</taxon>
        <taxon>Nitrosopumilus</taxon>
    </lineage>
</organism>
<keyword evidence="2" id="KW-1185">Reference proteome</keyword>
<proteinExistence type="predicted"/>
<reference evidence="1 2" key="1">
    <citation type="submission" date="2018-02" db="EMBL/GenBank/DDBJ databases">
        <title>Complete genome of Nitrosopumilus cobalaminigenes HCA1.</title>
        <authorList>
            <person name="Qin W."/>
            <person name="Zheng Y."/>
            <person name="Stahl D.A."/>
        </authorList>
    </citation>
    <scope>NUCLEOTIDE SEQUENCE [LARGE SCALE GENOMIC DNA]</scope>
    <source>
        <strain evidence="1 2">HCA1</strain>
    </source>
</reference>
<dbReference type="Proteomes" id="UP000509771">
    <property type="component" value="Chromosome"/>
</dbReference>
<evidence type="ECO:0000313" key="1">
    <source>
        <dbReference type="EMBL" id="QLH02974.1"/>
    </source>
</evidence>
<dbReference type="OrthoDB" id="2795at2157"/>
<dbReference type="EMBL" id="CP026993">
    <property type="protein sequence ID" value="QLH02974.1"/>
    <property type="molecule type" value="Genomic_DNA"/>
</dbReference>
<gene>
    <name evidence="1" type="ORF">C5F47_05125</name>
</gene>
<sequence>MDVKDEDTSEESKKNHISYYKSLTKVISQIEAEKKEEGEPAILSHLDNRIDAMEKDKKRIRDMFPDITEEEWNDHTN</sequence>
<name>A0A7D5LZ86_9ARCH</name>
<dbReference type="RefSeq" id="WP_179360070.1">
    <property type="nucleotide sequence ID" value="NZ_CP026993.1"/>
</dbReference>
<dbReference type="AlphaFoldDB" id="A0A7D5LZ86"/>
<dbReference type="KEGG" id="ncl:C5F47_05125"/>
<protein>
    <submittedName>
        <fullName evidence="1">Uncharacterized protein</fullName>
    </submittedName>
</protein>
<dbReference type="GeneID" id="56059397"/>